<dbReference type="RefSeq" id="XP_005758176.1">
    <property type="nucleotide sequence ID" value="XM_005758119.1"/>
</dbReference>
<reference evidence="2" key="2">
    <citation type="submission" date="2024-10" db="UniProtKB">
        <authorList>
            <consortium name="EnsemblProtists"/>
        </authorList>
    </citation>
    <scope>IDENTIFICATION</scope>
</reference>
<evidence type="ECO:0000256" key="1">
    <source>
        <dbReference type="SAM" id="SignalP"/>
    </source>
</evidence>
<keyword evidence="1" id="KW-0732">Signal</keyword>
<dbReference type="EnsemblProtists" id="EOD05747">
    <property type="protein sequence ID" value="EOD05747"/>
    <property type="gene ID" value="EMIHUDRAFT_219802"/>
</dbReference>
<dbReference type="PANTHER" id="PTHR11062">
    <property type="entry name" value="EXOSTOSIN HEPARAN SULFATE GLYCOSYLTRANSFERASE -RELATED"/>
    <property type="match status" value="1"/>
</dbReference>
<dbReference type="HOGENOM" id="CLU_641638_0_0_1"/>
<accession>A0A0D3I3B2</accession>
<dbReference type="KEGG" id="ehx:EMIHUDRAFT_219802"/>
<dbReference type="InterPro" id="IPR004263">
    <property type="entry name" value="Exostosin"/>
</dbReference>
<evidence type="ECO:0000313" key="2">
    <source>
        <dbReference type="EnsemblProtists" id="EOD05747"/>
    </source>
</evidence>
<proteinExistence type="predicted"/>
<dbReference type="OMA" id="FDLAMCI"/>
<name>A0A0D3I3B2_EMIH1</name>
<reference evidence="3" key="1">
    <citation type="journal article" date="2013" name="Nature">
        <title>Pan genome of the phytoplankton Emiliania underpins its global distribution.</title>
        <authorList>
            <person name="Read B.A."/>
            <person name="Kegel J."/>
            <person name="Klute M.J."/>
            <person name="Kuo A."/>
            <person name="Lefebvre S.C."/>
            <person name="Maumus F."/>
            <person name="Mayer C."/>
            <person name="Miller J."/>
            <person name="Monier A."/>
            <person name="Salamov A."/>
            <person name="Young J."/>
            <person name="Aguilar M."/>
            <person name="Claverie J.M."/>
            <person name="Frickenhaus S."/>
            <person name="Gonzalez K."/>
            <person name="Herman E.K."/>
            <person name="Lin Y.C."/>
            <person name="Napier J."/>
            <person name="Ogata H."/>
            <person name="Sarno A.F."/>
            <person name="Shmutz J."/>
            <person name="Schroeder D."/>
            <person name="de Vargas C."/>
            <person name="Verret F."/>
            <person name="von Dassow P."/>
            <person name="Valentin K."/>
            <person name="Van de Peer Y."/>
            <person name="Wheeler G."/>
            <person name="Dacks J.B."/>
            <person name="Delwiche C.F."/>
            <person name="Dyhrman S.T."/>
            <person name="Glockner G."/>
            <person name="John U."/>
            <person name="Richards T."/>
            <person name="Worden A.Z."/>
            <person name="Zhang X."/>
            <person name="Grigoriev I.V."/>
            <person name="Allen A.E."/>
            <person name="Bidle K."/>
            <person name="Borodovsky M."/>
            <person name="Bowler C."/>
            <person name="Brownlee C."/>
            <person name="Cock J.M."/>
            <person name="Elias M."/>
            <person name="Gladyshev V.N."/>
            <person name="Groth M."/>
            <person name="Guda C."/>
            <person name="Hadaegh A."/>
            <person name="Iglesias-Rodriguez M.D."/>
            <person name="Jenkins J."/>
            <person name="Jones B.M."/>
            <person name="Lawson T."/>
            <person name="Leese F."/>
            <person name="Lindquist E."/>
            <person name="Lobanov A."/>
            <person name="Lomsadze A."/>
            <person name="Malik S.B."/>
            <person name="Marsh M.E."/>
            <person name="Mackinder L."/>
            <person name="Mock T."/>
            <person name="Mueller-Roeber B."/>
            <person name="Pagarete A."/>
            <person name="Parker M."/>
            <person name="Probert I."/>
            <person name="Quesneville H."/>
            <person name="Raines C."/>
            <person name="Rensing S.A."/>
            <person name="Riano-Pachon D.M."/>
            <person name="Richier S."/>
            <person name="Rokitta S."/>
            <person name="Shiraiwa Y."/>
            <person name="Soanes D.M."/>
            <person name="van der Giezen M."/>
            <person name="Wahlund T.M."/>
            <person name="Williams B."/>
            <person name="Wilson W."/>
            <person name="Wolfe G."/>
            <person name="Wurch L.L."/>
        </authorList>
    </citation>
    <scope>NUCLEOTIDE SEQUENCE</scope>
</reference>
<dbReference type="GeneID" id="17251905"/>
<feature type="chain" id="PRO_5044290897" description="Exostosin GT47 domain-containing protein" evidence="1">
    <location>
        <begin position="18"/>
        <end position="434"/>
    </location>
</feature>
<dbReference type="eggNOG" id="KOG1021">
    <property type="taxonomic scope" value="Eukaryota"/>
</dbReference>
<dbReference type="Proteomes" id="UP000013827">
    <property type="component" value="Unassembled WGS sequence"/>
</dbReference>
<sequence length="434" mass="48246">MSLNYLLVTLLSTAARSQWKLPAVSVRPCNCSARVYVYDLEPPLTDPGYGEAHNPFHRRPDTPGPWDPNEQGEHMYALTSILEYRLRRSCCRTTDPEEADLFFAPIAPRPRERASLYFELCQSGNLSAKSVRLALRHAREPWRACRHFFSLPHHYHFEQCGGWFAHPKPPYELMMRVGYLHSITPSLERRVRAEALNDHTAKRSHLWKDLSKVSSNISSTYPNLISVPYPSVHWSSGQTRAGFSPPWEREQHGLDRPVISPTMLFVGSAAHGDVAVRALVVKQCEAHPRCTVSPWRGGASLLDKQRAVFCLEPSGDSPDRKSVSDDVAMGCIPVFFSAISSGLAPWFWAAAGSAGGGYVLIEREPFLAGNVTLESELGRMPSARVAALGHAVTRVAHGFQYSIDDDPGDAVDVLLTGLHKMADAQCPHHTHQQP</sequence>
<dbReference type="PANTHER" id="PTHR11062:SF117">
    <property type="entry name" value="XYLOGLUCAN-SPECIFIC GALACTURONOSYLTRANSFERASE 1"/>
    <property type="match status" value="1"/>
</dbReference>
<dbReference type="AlphaFoldDB" id="A0A0D3I3B2"/>
<protein>
    <recommendedName>
        <fullName evidence="4">Exostosin GT47 domain-containing protein</fullName>
    </recommendedName>
</protein>
<dbReference type="PaxDb" id="2903-EOD05747"/>
<keyword evidence="3" id="KW-1185">Reference proteome</keyword>
<dbReference type="STRING" id="2903.R1B911"/>
<evidence type="ECO:0000313" key="3">
    <source>
        <dbReference type="Proteomes" id="UP000013827"/>
    </source>
</evidence>
<feature type="signal peptide" evidence="1">
    <location>
        <begin position="1"/>
        <end position="17"/>
    </location>
</feature>
<organism evidence="2 3">
    <name type="scientific">Emiliania huxleyi (strain CCMP1516)</name>
    <dbReference type="NCBI Taxonomy" id="280463"/>
    <lineage>
        <taxon>Eukaryota</taxon>
        <taxon>Haptista</taxon>
        <taxon>Haptophyta</taxon>
        <taxon>Prymnesiophyceae</taxon>
        <taxon>Isochrysidales</taxon>
        <taxon>Noelaerhabdaceae</taxon>
        <taxon>Emiliania</taxon>
    </lineage>
</organism>
<evidence type="ECO:0008006" key="4">
    <source>
        <dbReference type="Google" id="ProtNLM"/>
    </source>
</evidence>
<dbReference type="GO" id="GO:0016757">
    <property type="term" value="F:glycosyltransferase activity"/>
    <property type="evidence" value="ECO:0007669"/>
    <property type="project" value="InterPro"/>
</dbReference>